<evidence type="ECO:0000256" key="5">
    <source>
        <dbReference type="SAM" id="MobiDB-lite"/>
    </source>
</evidence>
<sequence>MADNVLISRPTYSKKIFGDTFDTVERDKRLTYRLRRWGRQQLQCSRTRLWNILTSLFPVLFWLPKYKRKYVVGDLIAGWTVGIIRIPQGMAYALLAGVQPVYGLYSCFFPVLLWFVFSTSRHTSVGTMAVVCLMIQNLISVHVHDQELSLNEGKLLINGQEVNLTTVPSQFIIKKSEEGTVLNSTFYMSYLTDEQEKKKIEIACSATLLVGIIQLLMAILRLGFLTTLLSDPVIQGFTTGSAFHVMSSQVKYLFGLNKSVGKYSGPFAIFKTFIDIFKNLSHANVPDVIISVISLPALLIVKYLNERYKKKLRNIPIPIELILVVLATVISYFCNLDDPPYNVNIVKTIPTGFPHFSSPSYTYLWSSMVTDCLIMAFISVAITLSLTKIYADKHGYEIDANQEILALGIANILPAFLSSFAVAGSLSRTAIQESTGGKTQLVSVLSSVLMLIVLIWLAPLFQPVPKSVLACIIIVALKSLFMQFEKLKDLWLVSKLDFCIWIVTCTAVVLLGVDLGLAVGVAMAIVALVFRIQHPKHAILGRIMHTDLYADRKKYKDAYEIPGIKIFHYADSPSFTNKDAFRNSLYHAIGCNPSTVLSKLEKRREKELANSEISMRLIQKKSLSTSSPARSIQEKEGSMRKRSKLAPDAESLLDDSSMSILGFNVLILDATMWSFIDSTASREILQIIDKFLALGVTVVLAGPSSNVLKTLDGCGLPSRVSHDQVFVSVHDAVVYAEKVHQETVTRSESVEEPYSNMPGYPGFDSLAL</sequence>
<comment type="subcellular location">
    <subcellularLocation>
        <location evidence="1">Membrane</location>
        <topology evidence="1">Multi-pass membrane protein</topology>
    </subcellularLocation>
</comment>
<feature type="transmembrane region" description="Helical" evidence="6">
    <location>
        <begin position="75"/>
        <end position="95"/>
    </location>
</feature>
<feature type="transmembrane region" description="Helical" evidence="6">
    <location>
        <begin position="500"/>
        <end position="530"/>
    </location>
</feature>
<proteinExistence type="predicted"/>
<feature type="domain" description="STAS" evidence="7">
    <location>
        <begin position="554"/>
        <end position="736"/>
    </location>
</feature>
<feature type="transmembrane region" description="Helical" evidence="6">
    <location>
        <begin position="441"/>
        <end position="461"/>
    </location>
</feature>
<dbReference type="Gene3D" id="3.30.750.24">
    <property type="entry name" value="STAS domain"/>
    <property type="match status" value="1"/>
</dbReference>
<keyword evidence="3 6" id="KW-1133">Transmembrane helix</keyword>
<evidence type="ECO:0000313" key="9">
    <source>
        <dbReference type="Proteomes" id="UP001642483"/>
    </source>
</evidence>
<reference evidence="8 9" key="1">
    <citation type="submission" date="2024-02" db="EMBL/GenBank/DDBJ databases">
        <authorList>
            <person name="Daric V."/>
            <person name="Darras S."/>
        </authorList>
    </citation>
    <scope>NUCLEOTIDE SEQUENCE [LARGE SCALE GENOMIC DNA]</scope>
</reference>
<name>A0ABP0GF35_CLALP</name>
<accession>A0ABP0GF35</accession>
<protein>
    <recommendedName>
        <fullName evidence="7">STAS domain-containing protein</fullName>
    </recommendedName>
</protein>
<dbReference type="NCBIfam" id="TIGR00815">
    <property type="entry name" value="sulP"/>
    <property type="match status" value="1"/>
</dbReference>
<feature type="compositionally biased region" description="Polar residues" evidence="5">
    <location>
        <begin position="621"/>
        <end position="630"/>
    </location>
</feature>
<dbReference type="CDD" id="cd07042">
    <property type="entry name" value="STAS_SulP_like_sulfate_transporter"/>
    <property type="match status" value="1"/>
</dbReference>
<dbReference type="InterPro" id="IPR036513">
    <property type="entry name" value="STAS_dom_sf"/>
</dbReference>
<comment type="caution">
    <text evidence="8">The sequence shown here is derived from an EMBL/GenBank/DDBJ whole genome shotgun (WGS) entry which is preliminary data.</text>
</comment>
<dbReference type="SUPFAM" id="SSF52091">
    <property type="entry name" value="SpoIIaa-like"/>
    <property type="match status" value="1"/>
</dbReference>
<feature type="region of interest" description="Disordered" evidence="5">
    <location>
        <begin position="621"/>
        <end position="644"/>
    </location>
</feature>
<evidence type="ECO:0000256" key="3">
    <source>
        <dbReference type="ARBA" id="ARBA00022989"/>
    </source>
</evidence>
<feature type="transmembrane region" description="Helical" evidence="6">
    <location>
        <begin position="404"/>
        <end position="426"/>
    </location>
</feature>
<keyword evidence="4 6" id="KW-0472">Membrane</keyword>
<feature type="transmembrane region" description="Helical" evidence="6">
    <location>
        <begin position="363"/>
        <end position="384"/>
    </location>
</feature>
<evidence type="ECO:0000256" key="6">
    <source>
        <dbReference type="SAM" id="Phobius"/>
    </source>
</evidence>
<evidence type="ECO:0000256" key="2">
    <source>
        <dbReference type="ARBA" id="ARBA00022692"/>
    </source>
</evidence>
<gene>
    <name evidence="8" type="ORF">CVLEPA_LOCUS21464</name>
</gene>
<keyword evidence="2 6" id="KW-0812">Transmembrane</keyword>
<evidence type="ECO:0000259" key="7">
    <source>
        <dbReference type="PROSITE" id="PS50801"/>
    </source>
</evidence>
<dbReference type="Proteomes" id="UP001642483">
    <property type="component" value="Unassembled WGS sequence"/>
</dbReference>
<dbReference type="InterPro" id="IPR002645">
    <property type="entry name" value="STAS_dom"/>
</dbReference>
<dbReference type="Pfam" id="PF01740">
    <property type="entry name" value="STAS"/>
    <property type="match status" value="1"/>
</dbReference>
<feature type="transmembrane region" description="Helical" evidence="6">
    <location>
        <begin position="202"/>
        <end position="224"/>
    </location>
</feature>
<evidence type="ECO:0000313" key="8">
    <source>
        <dbReference type="EMBL" id="CAK8689461.1"/>
    </source>
</evidence>
<feature type="transmembrane region" description="Helical" evidence="6">
    <location>
        <begin position="288"/>
        <end position="305"/>
    </location>
</feature>
<dbReference type="InterPro" id="IPR001902">
    <property type="entry name" value="SLC26A/SulP_fam"/>
</dbReference>
<evidence type="ECO:0000256" key="1">
    <source>
        <dbReference type="ARBA" id="ARBA00004141"/>
    </source>
</evidence>
<evidence type="ECO:0000256" key="4">
    <source>
        <dbReference type="ARBA" id="ARBA00023136"/>
    </source>
</evidence>
<dbReference type="EMBL" id="CAWYQH010000108">
    <property type="protein sequence ID" value="CAK8689461.1"/>
    <property type="molecule type" value="Genomic_DNA"/>
</dbReference>
<feature type="transmembrane region" description="Helical" evidence="6">
    <location>
        <begin position="468"/>
        <end position="484"/>
    </location>
</feature>
<dbReference type="InterPro" id="IPR011547">
    <property type="entry name" value="SLC26A/SulP_dom"/>
</dbReference>
<feature type="transmembrane region" description="Helical" evidence="6">
    <location>
        <begin position="101"/>
        <end position="118"/>
    </location>
</feature>
<keyword evidence="9" id="KW-1185">Reference proteome</keyword>
<dbReference type="Pfam" id="PF00916">
    <property type="entry name" value="Sulfate_transp"/>
    <property type="match status" value="1"/>
</dbReference>
<organism evidence="8 9">
    <name type="scientific">Clavelina lepadiformis</name>
    <name type="common">Light-bulb sea squirt</name>
    <name type="synonym">Ascidia lepadiformis</name>
    <dbReference type="NCBI Taxonomy" id="159417"/>
    <lineage>
        <taxon>Eukaryota</taxon>
        <taxon>Metazoa</taxon>
        <taxon>Chordata</taxon>
        <taxon>Tunicata</taxon>
        <taxon>Ascidiacea</taxon>
        <taxon>Aplousobranchia</taxon>
        <taxon>Clavelinidae</taxon>
        <taxon>Clavelina</taxon>
    </lineage>
</organism>
<feature type="transmembrane region" description="Helical" evidence="6">
    <location>
        <begin position="317"/>
        <end position="333"/>
    </location>
</feature>
<dbReference type="PANTHER" id="PTHR11814">
    <property type="entry name" value="SULFATE TRANSPORTER"/>
    <property type="match status" value="1"/>
</dbReference>
<dbReference type="PROSITE" id="PS50801">
    <property type="entry name" value="STAS"/>
    <property type="match status" value="1"/>
</dbReference>